<evidence type="ECO:0000259" key="2">
    <source>
        <dbReference type="SMART" id="SM00047"/>
    </source>
</evidence>
<reference evidence="3 4" key="1">
    <citation type="submission" date="2016-10" db="EMBL/GenBank/DDBJ databases">
        <title>Flavobacterium gilvum sp. nov., isolated from stream water.</title>
        <authorList>
            <person name="Shin S.-K."/>
            <person name="Cho Y.-J."/>
            <person name="Yi H."/>
        </authorList>
    </citation>
    <scope>NUCLEOTIDE SEQUENCE [LARGE SCALE GENOMIC DNA]</scope>
    <source>
        <strain evidence="3 4">EM1308</strain>
    </source>
</reference>
<protein>
    <recommendedName>
        <fullName evidence="2">Mannosyl-glycoprotein endo-beta-N-acetylglucosamidase-like domain-containing protein</fullName>
    </recommendedName>
</protein>
<dbReference type="KEGG" id="fgl:EM308_08385"/>
<dbReference type="InterPro" id="IPR051056">
    <property type="entry name" value="Glycosyl_Hydrolase_73"/>
</dbReference>
<organism evidence="3 4">
    <name type="scientific">Flavobacterium gilvum</name>
    <dbReference type="NCBI Taxonomy" id="1492737"/>
    <lineage>
        <taxon>Bacteria</taxon>
        <taxon>Pseudomonadati</taxon>
        <taxon>Bacteroidota</taxon>
        <taxon>Flavobacteriia</taxon>
        <taxon>Flavobacteriales</taxon>
        <taxon>Flavobacteriaceae</taxon>
        <taxon>Flavobacterium</taxon>
    </lineage>
</organism>
<dbReference type="Gene3D" id="1.10.530.10">
    <property type="match status" value="1"/>
</dbReference>
<dbReference type="GO" id="GO:0004040">
    <property type="term" value="F:amidase activity"/>
    <property type="evidence" value="ECO:0007669"/>
    <property type="project" value="InterPro"/>
</dbReference>
<evidence type="ECO:0000313" key="3">
    <source>
        <dbReference type="EMBL" id="AOW09515.1"/>
    </source>
</evidence>
<dbReference type="Pfam" id="PF01832">
    <property type="entry name" value="Glucosaminidase"/>
    <property type="match status" value="1"/>
</dbReference>
<gene>
    <name evidence="3" type="ORF">EM308_08385</name>
</gene>
<accession>A0AAC9I3Q6</accession>
<keyword evidence="4" id="KW-1185">Reference proteome</keyword>
<dbReference type="SMART" id="SM00047">
    <property type="entry name" value="LYZ2"/>
    <property type="match status" value="1"/>
</dbReference>
<dbReference type="PANTHER" id="PTHR33308">
    <property type="entry name" value="PEPTIDOGLYCAN HYDROLASE FLGJ"/>
    <property type="match status" value="1"/>
</dbReference>
<evidence type="ECO:0000256" key="1">
    <source>
        <dbReference type="ARBA" id="ARBA00022801"/>
    </source>
</evidence>
<name>A0AAC9I3Q6_9FLAO</name>
<sequence length="170" mass="19125">MTKQEYTNFYYPFALASEKITGISAVAQLAQGALESAWGKVAPGNMLFGVKDTDGVNGNEQLITTTEYSKSANAKFPNIITVTPVMRNGQKWFKYKIKDYFRKYPTPKESFVDHANFFIRNKRYAKAMTVKSDPYQFIDEIAKAGYATDPSYATTLKSIAKSIEKLIPKS</sequence>
<keyword evidence="1" id="KW-0378">Hydrolase</keyword>
<dbReference type="Proteomes" id="UP000175968">
    <property type="component" value="Chromosome"/>
</dbReference>
<feature type="domain" description="Mannosyl-glycoprotein endo-beta-N-acetylglucosamidase-like" evidence="2">
    <location>
        <begin position="3"/>
        <end position="170"/>
    </location>
</feature>
<dbReference type="PANTHER" id="PTHR33308:SF9">
    <property type="entry name" value="PEPTIDOGLYCAN HYDROLASE FLGJ"/>
    <property type="match status" value="1"/>
</dbReference>
<dbReference type="InterPro" id="IPR002901">
    <property type="entry name" value="MGlyc_endo_b_GlcNAc-like_dom"/>
</dbReference>
<dbReference type="EMBL" id="CP017479">
    <property type="protein sequence ID" value="AOW09515.1"/>
    <property type="molecule type" value="Genomic_DNA"/>
</dbReference>
<evidence type="ECO:0000313" key="4">
    <source>
        <dbReference type="Proteomes" id="UP000175968"/>
    </source>
</evidence>
<proteinExistence type="predicted"/>
<dbReference type="AlphaFoldDB" id="A0AAC9I3Q6"/>
<dbReference type="RefSeq" id="WP_035635600.1">
    <property type="nucleotide sequence ID" value="NZ_CP017479.1"/>
</dbReference>